<dbReference type="EMBL" id="CP021983">
    <property type="protein sequence ID" value="ASC69272.1"/>
    <property type="molecule type" value="Genomic_DNA"/>
</dbReference>
<dbReference type="KEGG" id="hhg:XM38_001990"/>
<dbReference type="Pfam" id="PF01424">
    <property type="entry name" value="R3H"/>
    <property type="match status" value="1"/>
</dbReference>
<dbReference type="SMART" id="SM00393">
    <property type="entry name" value="R3H"/>
    <property type="match status" value="1"/>
</dbReference>
<dbReference type="Gene3D" id="3.30.300.20">
    <property type="match status" value="1"/>
</dbReference>
<dbReference type="Gene3D" id="3.30.1370.50">
    <property type="entry name" value="R3H-like domain"/>
    <property type="match status" value="1"/>
</dbReference>
<name>A0A1Z3HG55_9CYAN</name>
<dbReference type="SUPFAM" id="SSF82708">
    <property type="entry name" value="R3H domain"/>
    <property type="match status" value="1"/>
</dbReference>
<dbReference type="STRING" id="1641165.XM38_15945"/>
<dbReference type="AlphaFoldDB" id="A0A1Z3HG55"/>
<dbReference type="InterPro" id="IPR001374">
    <property type="entry name" value="R3H_dom"/>
</dbReference>
<dbReference type="PANTHER" id="PTHR35800:SF1">
    <property type="entry name" value="RNA-BINDING PROTEIN KHPB"/>
    <property type="match status" value="1"/>
</dbReference>
<accession>A0A1Z3HG55</accession>
<dbReference type="GO" id="GO:0003723">
    <property type="term" value="F:RNA binding"/>
    <property type="evidence" value="ECO:0007669"/>
    <property type="project" value="InterPro"/>
</dbReference>
<dbReference type="PROSITE" id="PS51061">
    <property type="entry name" value="R3H"/>
    <property type="match status" value="1"/>
</dbReference>
<dbReference type="CDD" id="cd02644">
    <property type="entry name" value="R3H_jag"/>
    <property type="match status" value="1"/>
</dbReference>
<evidence type="ECO:0000313" key="3">
    <source>
        <dbReference type="Proteomes" id="UP000191901"/>
    </source>
</evidence>
<sequence length="165" mass="18400">MSIGPNRETTGVDWLQSLLTLQGMPSKVKSQWVENEAGASCWLIIDDTSLTPEQIDTLLGEGGIVLDSIQYLANTTLNLGKPQPEQQAYTIELCGYRERRQAELRAIATHAAEQAQTTGEEFEIGALSSAERRQVHHFLKVYEGLETFSRGKEPDRRLVVRLAKS</sequence>
<dbReference type="Proteomes" id="UP000191901">
    <property type="component" value="Chromosome"/>
</dbReference>
<gene>
    <name evidence="2" type="ORF">XM38_001990</name>
</gene>
<dbReference type="OrthoDB" id="465424at2"/>
<evidence type="ECO:0000259" key="1">
    <source>
        <dbReference type="PROSITE" id="PS51061"/>
    </source>
</evidence>
<dbReference type="InterPro" id="IPR015946">
    <property type="entry name" value="KH_dom-like_a/b"/>
</dbReference>
<proteinExistence type="predicted"/>
<dbReference type="PANTHER" id="PTHR35800">
    <property type="entry name" value="PROTEIN JAG"/>
    <property type="match status" value="1"/>
</dbReference>
<dbReference type="InterPro" id="IPR036867">
    <property type="entry name" value="R3H_dom_sf"/>
</dbReference>
<protein>
    <recommendedName>
        <fullName evidence="1">R3H domain-containing protein</fullName>
    </recommendedName>
</protein>
<dbReference type="InterPro" id="IPR039247">
    <property type="entry name" value="KhpB"/>
</dbReference>
<feature type="domain" description="R3H" evidence="1">
    <location>
        <begin position="98"/>
        <end position="164"/>
    </location>
</feature>
<organism evidence="2 3">
    <name type="scientific">Halomicronema hongdechloris C2206</name>
    <dbReference type="NCBI Taxonomy" id="1641165"/>
    <lineage>
        <taxon>Bacteria</taxon>
        <taxon>Bacillati</taxon>
        <taxon>Cyanobacteriota</taxon>
        <taxon>Cyanophyceae</taxon>
        <taxon>Nodosilineales</taxon>
        <taxon>Nodosilineaceae</taxon>
        <taxon>Halomicronema</taxon>
    </lineage>
</organism>
<keyword evidence="3" id="KW-1185">Reference proteome</keyword>
<evidence type="ECO:0000313" key="2">
    <source>
        <dbReference type="EMBL" id="ASC69272.1"/>
    </source>
</evidence>
<reference evidence="2 3" key="1">
    <citation type="journal article" date="2016" name="Biochim. Biophys. Acta">
        <title>Characterization of red-shifted phycobilisomes isolated from the chlorophyll f-containing cyanobacterium Halomicronema hongdechloris.</title>
        <authorList>
            <person name="Li Y."/>
            <person name="Lin Y."/>
            <person name="Garvey C.J."/>
            <person name="Birch D."/>
            <person name="Corkery R.W."/>
            <person name="Loughlin P.C."/>
            <person name="Scheer H."/>
            <person name="Willows R.D."/>
            <person name="Chen M."/>
        </authorList>
    </citation>
    <scope>NUCLEOTIDE SEQUENCE [LARGE SCALE GENOMIC DNA]</scope>
    <source>
        <strain evidence="2 3">C2206</strain>
    </source>
</reference>
<dbReference type="InterPro" id="IPR034079">
    <property type="entry name" value="R3H_KhpB"/>
</dbReference>